<reference evidence="2" key="1">
    <citation type="submission" date="2020-03" db="EMBL/GenBank/DDBJ databases">
        <title>Draft sequencing of Paenibacilllus sp. S3N08.</title>
        <authorList>
            <person name="Kim D.-U."/>
        </authorList>
    </citation>
    <scope>NUCLEOTIDE SEQUENCE</scope>
    <source>
        <strain evidence="2">S3N08</strain>
    </source>
</reference>
<gene>
    <name evidence="2" type="ORF">G9U52_25140</name>
</gene>
<protein>
    <submittedName>
        <fullName evidence="2">Uncharacterized protein</fullName>
    </submittedName>
</protein>
<proteinExistence type="predicted"/>
<organism evidence="2 3">
    <name type="scientific">Paenibacillus agricola</name>
    <dbReference type="NCBI Taxonomy" id="2716264"/>
    <lineage>
        <taxon>Bacteria</taxon>
        <taxon>Bacillati</taxon>
        <taxon>Bacillota</taxon>
        <taxon>Bacilli</taxon>
        <taxon>Bacillales</taxon>
        <taxon>Paenibacillaceae</taxon>
        <taxon>Paenibacillus</taxon>
    </lineage>
</organism>
<dbReference type="EMBL" id="JAAOIW010000010">
    <property type="protein sequence ID" value="NHN33107.1"/>
    <property type="molecule type" value="Genomic_DNA"/>
</dbReference>
<evidence type="ECO:0000313" key="2">
    <source>
        <dbReference type="EMBL" id="NHN33107.1"/>
    </source>
</evidence>
<name>A0ABX0JAD2_9BACL</name>
<dbReference type="RefSeq" id="WP_166153401.1">
    <property type="nucleotide sequence ID" value="NZ_JAAOIW010000010.1"/>
</dbReference>
<sequence length="612" mass="62242">MQTFRLLKISFAKCCIVSAIVAALLTTMVHPAFAAASVPPAPSMIHVDNKLLGTADVVTVTGLAPGDTVRVYTDGGTAVALGSAVVSGGAHSVAIAINQLGVAAGHIYVTATQPTYSESRRIVKSYLAEPLSVAPAASSIRVTNKPTGTNDTVAVLGLQAGDLIKVYADASKTASLGSATAVSGSVDGTVVAIGQLGAADGILYVAVTEPGKRESRATEKAYVGEALSAQPQLGQIRIVNELSGTNDRVIVTGLRAGDVLKVYRSEQAATPITQATAASGSDTADAILSQLGLVEGSIYVTITSPPLQESLRVAKQFRPEPISTSPSPGMIVVINEPTGTADRIEWSGLATGDVVKVYEDAVSTSVIGTVTVDSASAKATVSIAQLGKQAGHVYVTVTSSGKGESARVIKAFAAELATDAPNRSAIQIHNTVGTADTITFTGLLSGDTVKVYTDDASAVSIGSAVVEAGASSAIVEVALPGIGFGIIYMTITDPQEVESARTAKIYPAEPLTLPLSASQLRITNAAGAVDQDELTAIAIKPGDTIKVYADAVTATPMQTLLGSDASASVSIGATTATISNLQLAGGGGRVYVTKTSPGKRESSRTVKVYEAE</sequence>
<evidence type="ECO:0000313" key="3">
    <source>
        <dbReference type="Proteomes" id="UP001165962"/>
    </source>
</evidence>
<accession>A0ABX0JAD2</accession>
<keyword evidence="3" id="KW-1185">Reference proteome</keyword>
<evidence type="ECO:0000256" key="1">
    <source>
        <dbReference type="SAM" id="SignalP"/>
    </source>
</evidence>
<keyword evidence="1" id="KW-0732">Signal</keyword>
<feature type="chain" id="PRO_5046442652" evidence="1">
    <location>
        <begin position="35"/>
        <end position="612"/>
    </location>
</feature>
<dbReference type="Proteomes" id="UP001165962">
    <property type="component" value="Unassembled WGS sequence"/>
</dbReference>
<feature type="signal peptide" evidence="1">
    <location>
        <begin position="1"/>
        <end position="34"/>
    </location>
</feature>
<comment type="caution">
    <text evidence="2">The sequence shown here is derived from an EMBL/GenBank/DDBJ whole genome shotgun (WGS) entry which is preliminary data.</text>
</comment>